<evidence type="ECO:0000256" key="1">
    <source>
        <dbReference type="SAM" id="MobiDB-lite"/>
    </source>
</evidence>
<sequence length="111" mass="13094">MSKLKPALLALSLMLVAPMAVQAAEITLVPAVKLQIGDRDNNGHYWDGGRWRDHDWWKAHYDWRDNHWRPHDNHHDHHPDKHHDDRHDGHHNDRHDDRHGDPHHGPGGKHH</sequence>
<protein>
    <submittedName>
        <fullName evidence="3">DUF2502 domain-containing protein</fullName>
    </submittedName>
</protein>
<evidence type="ECO:0000313" key="4">
    <source>
        <dbReference type="Proteomes" id="UP001248822"/>
    </source>
</evidence>
<dbReference type="AlphaFoldDB" id="A0AAE4DK81"/>
<organism evidence="3 4">
    <name type="scientific">Pseudenterobacter timonensis</name>
    <dbReference type="NCBI Taxonomy" id="1755099"/>
    <lineage>
        <taxon>Bacteria</taxon>
        <taxon>Pseudomonadati</taxon>
        <taxon>Pseudomonadota</taxon>
        <taxon>Gammaproteobacteria</taxon>
        <taxon>Enterobacterales</taxon>
        <taxon>Enterobacteriaceae</taxon>
        <taxon>Pseudenterobacter</taxon>
    </lineage>
</organism>
<evidence type="ECO:0000313" key="3">
    <source>
        <dbReference type="EMBL" id="MDR9889280.1"/>
    </source>
</evidence>
<feature type="compositionally biased region" description="Basic and acidic residues" evidence="1">
    <location>
        <begin position="68"/>
        <end position="104"/>
    </location>
</feature>
<dbReference type="Proteomes" id="UP001248822">
    <property type="component" value="Unassembled WGS sequence"/>
</dbReference>
<dbReference type="Pfam" id="PF10697">
    <property type="entry name" value="DUF2502"/>
    <property type="match status" value="1"/>
</dbReference>
<dbReference type="InterPro" id="IPR019638">
    <property type="entry name" value="DUF2502"/>
</dbReference>
<gene>
    <name evidence="3" type="ORF">O7047_03410</name>
</gene>
<comment type="caution">
    <text evidence="3">The sequence shown here is derived from an EMBL/GenBank/DDBJ whole genome shotgun (WGS) entry which is preliminary data.</text>
</comment>
<accession>A0AAE4DK81</accession>
<proteinExistence type="predicted"/>
<feature type="signal peptide" evidence="2">
    <location>
        <begin position="1"/>
        <end position="23"/>
    </location>
</feature>
<feature type="chain" id="PRO_5042264013" evidence="2">
    <location>
        <begin position="24"/>
        <end position="111"/>
    </location>
</feature>
<dbReference type="RefSeq" id="WP_310824699.1">
    <property type="nucleotide sequence ID" value="NZ_JAQGEC010000002.1"/>
</dbReference>
<keyword evidence="2" id="KW-0732">Signal</keyword>
<feature type="region of interest" description="Disordered" evidence="1">
    <location>
        <begin position="68"/>
        <end position="111"/>
    </location>
</feature>
<name>A0AAE4DK81_9ENTR</name>
<reference evidence="3" key="1">
    <citation type="submission" date="2022-12" db="EMBL/GenBank/DDBJ databases">
        <title>NDM-1 containing novel ST 2018 Pseudenterobacter timonensis.</title>
        <authorList>
            <person name="Halder G."/>
            <person name="Mandal S."/>
            <person name="Dutta S."/>
        </authorList>
    </citation>
    <scope>NUCLEOTIDE SEQUENCE</scope>
    <source>
        <strain evidence="3">CNCI147</strain>
    </source>
</reference>
<evidence type="ECO:0000256" key="2">
    <source>
        <dbReference type="SAM" id="SignalP"/>
    </source>
</evidence>
<dbReference type="EMBL" id="JAQGEC010000002">
    <property type="protein sequence ID" value="MDR9889280.1"/>
    <property type="molecule type" value="Genomic_DNA"/>
</dbReference>